<name>A0A843YQQ0_9BURK</name>
<feature type="transmembrane region" description="Helical" evidence="1">
    <location>
        <begin position="6"/>
        <end position="27"/>
    </location>
</feature>
<accession>A0A843YQQ0</accession>
<keyword evidence="1" id="KW-1133">Transmembrane helix</keyword>
<gene>
    <name evidence="2" type="ORF">GEV47_03845</name>
</gene>
<keyword evidence="1" id="KW-0472">Membrane</keyword>
<keyword evidence="3" id="KW-1185">Reference proteome</keyword>
<feature type="transmembrane region" description="Helical" evidence="1">
    <location>
        <begin position="73"/>
        <end position="91"/>
    </location>
</feature>
<dbReference type="EMBL" id="WINI01000001">
    <property type="protein sequence ID" value="MQQ99817.1"/>
    <property type="molecule type" value="Genomic_DNA"/>
</dbReference>
<proteinExistence type="predicted"/>
<evidence type="ECO:0000256" key="1">
    <source>
        <dbReference type="SAM" id="Phobius"/>
    </source>
</evidence>
<dbReference type="OrthoDB" id="9925032at2"/>
<dbReference type="AlphaFoldDB" id="A0A843YQQ0"/>
<evidence type="ECO:0000313" key="3">
    <source>
        <dbReference type="Proteomes" id="UP000451565"/>
    </source>
</evidence>
<reference evidence="2 3" key="1">
    <citation type="submission" date="2019-10" db="EMBL/GenBank/DDBJ databases">
        <title>Glaciimonas soli sp. nov., a psychrophilic bacterium isolated from the forest soil of a high elevation mountain in Taiwan.</title>
        <authorList>
            <person name="Wang L.-T."/>
            <person name="Shieh W.Y."/>
        </authorList>
    </citation>
    <scope>NUCLEOTIDE SEQUENCE [LARGE SCALE GENOMIC DNA]</scope>
    <source>
        <strain evidence="2 3">GS1</strain>
    </source>
</reference>
<dbReference type="Proteomes" id="UP000451565">
    <property type="component" value="Unassembled WGS sequence"/>
</dbReference>
<sequence length="92" mass="10563">MKSQKIWLIASYLVLFAGLIKCLTLFFSRAYPELLFWIIGIAWITRVIFSFRFNKNLPGVGPFSYGEGENQEARTIYTMAIIATFILALIFS</sequence>
<feature type="transmembrane region" description="Helical" evidence="1">
    <location>
        <begin position="34"/>
        <end position="53"/>
    </location>
</feature>
<comment type="caution">
    <text evidence="2">The sequence shown here is derived from an EMBL/GenBank/DDBJ whole genome shotgun (WGS) entry which is preliminary data.</text>
</comment>
<dbReference type="RefSeq" id="WP_153233354.1">
    <property type="nucleotide sequence ID" value="NZ_WINI01000001.1"/>
</dbReference>
<organism evidence="2 3">
    <name type="scientific">Glaciimonas soli</name>
    <dbReference type="NCBI Taxonomy" id="2590999"/>
    <lineage>
        <taxon>Bacteria</taxon>
        <taxon>Pseudomonadati</taxon>
        <taxon>Pseudomonadota</taxon>
        <taxon>Betaproteobacteria</taxon>
        <taxon>Burkholderiales</taxon>
        <taxon>Oxalobacteraceae</taxon>
        <taxon>Glaciimonas</taxon>
    </lineage>
</organism>
<keyword evidence="1" id="KW-0812">Transmembrane</keyword>
<evidence type="ECO:0000313" key="2">
    <source>
        <dbReference type="EMBL" id="MQQ99817.1"/>
    </source>
</evidence>
<protein>
    <submittedName>
        <fullName evidence="2">Uncharacterized protein</fullName>
    </submittedName>
</protein>